<name>W2LTT3_PHYNI</name>
<dbReference type="EMBL" id="KI677886">
    <property type="protein sequence ID" value="ETM00787.1"/>
    <property type="molecule type" value="Genomic_DNA"/>
</dbReference>
<dbReference type="AlphaFoldDB" id="W2LTT3"/>
<protein>
    <submittedName>
        <fullName evidence="1">Uncharacterized protein</fullName>
    </submittedName>
</protein>
<organism evidence="1">
    <name type="scientific">Phytophthora nicotianae</name>
    <name type="common">Potato buckeye rot agent</name>
    <name type="synonym">Phytophthora parasitica</name>
    <dbReference type="NCBI Taxonomy" id="4792"/>
    <lineage>
        <taxon>Eukaryota</taxon>
        <taxon>Sar</taxon>
        <taxon>Stramenopiles</taxon>
        <taxon>Oomycota</taxon>
        <taxon>Peronosporomycetes</taxon>
        <taxon>Peronosporales</taxon>
        <taxon>Peronosporaceae</taxon>
        <taxon>Phytophthora</taxon>
    </lineage>
</organism>
<dbReference type="Proteomes" id="UP000054423">
    <property type="component" value="Unassembled WGS sequence"/>
</dbReference>
<evidence type="ECO:0000313" key="1">
    <source>
        <dbReference type="EMBL" id="ETM00787.1"/>
    </source>
</evidence>
<proteinExistence type="predicted"/>
<reference evidence="1" key="1">
    <citation type="submission" date="2013-11" db="EMBL/GenBank/DDBJ databases">
        <title>The Genome Sequence of Phytophthora parasitica CHvinca01.</title>
        <authorList>
            <consortium name="The Broad Institute Genomics Platform"/>
            <person name="Russ C."/>
            <person name="Tyler B."/>
            <person name="Panabieres F."/>
            <person name="Shan W."/>
            <person name="Tripathy S."/>
            <person name="Grunwald N."/>
            <person name="Machado M."/>
            <person name="Johnson C.S."/>
            <person name="Arredondo F."/>
            <person name="Hong C."/>
            <person name="Coffey M."/>
            <person name="Young S.K."/>
            <person name="Zeng Q."/>
            <person name="Gargeya S."/>
            <person name="Fitzgerald M."/>
            <person name="Abouelleil A."/>
            <person name="Alvarado L."/>
            <person name="Chapman S.B."/>
            <person name="Gainer-Dewar J."/>
            <person name="Goldberg J."/>
            <person name="Griggs A."/>
            <person name="Gujja S."/>
            <person name="Hansen M."/>
            <person name="Howarth C."/>
            <person name="Imamovic A."/>
            <person name="Ireland A."/>
            <person name="Larimer J."/>
            <person name="McCowan C."/>
            <person name="Murphy C."/>
            <person name="Pearson M."/>
            <person name="Poon T.W."/>
            <person name="Priest M."/>
            <person name="Roberts A."/>
            <person name="Saif S."/>
            <person name="Shea T."/>
            <person name="Sykes S."/>
            <person name="Wortman J."/>
            <person name="Nusbaum C."/>
            <person name="Birren B."/>
        </authorList>
    </citation>
    <scope>NUCLEOTIDE SEQUENCE [LARGE SCALE GENOMIC DNA]</scope>
    <source>
        <strain evidence="1">CHvinca01</strain>
    </source>
</reference>
<gene>
    <name evidence="1" type="ORF">L917_02529</name>
</gene>
<sequence length="59" mass="7279">MTRLHDTRRCRKVPSTYEHKRGVNDEIEGQFEKEPSEKLRQKRYRLLMIRLKKHVNEVD</sequence>
<accession>W2LTT3</accession>